<organism evidence="1 2">
    <name type="scientific">Arcticibacterium luteifluviistationis</name>
    <dbReference type="NCBI Taxonomy" id="1784714"/>
    <lineage>
        <taxon>Bacteria</taxon>
        <taxon>Pseudomonadati</taxon>
        <taxon>Bacteroidota</taxon>
        <taxon>Cytophagia</taxon>
        <taxon>Cytophagales</taxon>
        <taxon>Leadbetterellaceae</taxon>
        <taxon>Arcticibacterium</taxon>
    </lineage>
</organism>
<dbReference type="Pfam" id="PF06082">
    <property type="entry name" value="YjbH"/>
    <property type="match status" value="1"/>
</dbReference>
<dbReference type="AlphaFoldDB" id="A0A2Z4GA05"/>
<dbReference type="OrthoDB" id="947745at2"/>
<dbReference type="RefSeq" id="WP_111371139.1">
    <property type="nucleotide sequence ID" value="NZ_CP029480.1"/>
</dbReference>
<dbReference type="InterPro" id="IPR010344">
    <property type="entry name" value="YbjH"/>
</dbReference>
<evidence type="ECO:0008006" key="3">
    <source>
        <dbReference type="Google" id="ProtNLM"/>
    </source>
</evidence>
<gene>
    <name evidence="1" type="ORF">DJ013_07575</name>
</gene>
<dbReference type="Proteomes" id="UP000249873">
    <property type="component" value="Chromosome"/>
</dbReference>
<dbReference type="KEGG" id="als:DJ013_07575"/>
<dbReference type="EMBL" id="CP029480">
    <property type="protein sequence ID" value="AWV98037.1"/>
    <property type="molecule type" value="Genomic_DNA"/>
</dbReference>
<evidence type="ECO:0000313" key="1">
    <source>
        <dbReference type="EMBL" id="AWV98037.1"/>
    </source>
</evidence>
<name>A0A2Z4GA05_9BACT</name>
<reference evidence="1 2" key="1">
    <citation type="submission" date="2018-05" db="EMBL/GenBank/DDBJ databases">
        <title>Complete genome sequence of Arcticibacterium luteifluviistationis SM1504T, a cytophagaceae bacterium isolated from Arctic surface seawater.</title>
        <authorList>
            <person name="Li Y."/>
            <person name="Qin Q.-L."/>
        </authorList>
    </citation>
    <scope>NUCLEOTIDE SEQUENCE [LARGE SCALE GENOMIC DNA]</scope>
    <source>
        <strain evidence="1 2">SM1504</strain>
    </source>
</reference>
<sequence length="261" mass="29718">MPSHLKKLYLILFFLVFTLCGYAQRNLSGKKGLIYVPSAEESLDGEFSLGYFYNPIHYSLRNRAWAEQILYTNINLLPRLQISLLILQQRRDGKIRKGDGIGDRQLDLRYQIIKESNHKPALAIIISSPFTLDAALQTHVLVASKKFKKNNLSIQPSLGLGSPYTILRTEENNNNGNIFSELTFQKKSDGEYYNKHLVGILGGIKFSLYENYHLLAEWDGQKVNTGLSATFFHKLNAQISLLNFDQASFGFSYTTNLKTQQ</sequence>
<protein>
    <recommendedName>
        <fullName evidence="3">YjbH domain-containing protein</fullName>
    </recommendedName>
</protein>
<proteinExistence type="predicted"/>
<keyword evidence="2" id="KW-1185">Reference proteome</keyword>
<evidence type="ECO:0000313" key="2">
    <source>
        <dbReference type="Proteomes" id="UP000249873"/>
    </source>
</evidence>
<accession>A0A2Z4GA05</accession>